<feature type="domain" description="PLD phosphodiesterase" evidence="12">
    <location>
        <begin position="135"/>
        <end position="162"/>
    </location>
</feature>
<dbReference type="GeneTree" id="ENSGT00390000004368"/>
<dbReference type="CTD" id="201164"/>
<reference evidence="14" key="3">
    <citation type="journal article" date="2014" name="Nature">
        <title>Elephant shark genome provides unique insights into gnathostome evolution.</title>
        <authorList>
            <consortium name="International Elephant Shark Genome Sequencing Consortium"/>
            <person name="Venkatesh B."/>
            <person name="Lee A.P."/>
            <person name="Ravi V."/>
            <person name="Maurya A.K."/>
            <person name="Lian M.M."/>
            <person name="Swann J.B."/>
            <person name="Ohta Y."/>
            <person name="Flajnik M.F."/>
            <person name="Sutoh Y."/>
            <person name="Kasahara M."/>
            <person name="Hoon S."/>
            <person name="Gangu V."/>
            <person name="Roy S.W."/>
            <person name="Irimia M."/>
            <person name="Korzh V."/>
            <person name="Kondrychyn I."/>
            <person name="Lim Z.W."/>
            <person name="Tay B.H."/>
            <person name="Tohari S."/>
            <person name="Kong K.W."/>
            <person name="Ho S."/>
            <person name="Lorente-Galdos B."/>
            <person name="Quilez J."/>
            <person name="Marques-Bonet T."/>
            <person name="Raney B.J."/>
            <person name="Ingham P.W."/>
            <person name="Tay A."/>
            <person name="Hillier L.W."/>
            <person name="Minx P."/>
            <person name="Boehm T."/>
            <person name="Wilson R.K."/>
            <person name="Brenner S."/>
            <person name="Warren W.C."/>
        </authorList>
    </citation>
    <scope>NUCLEOTIDE SEQUENCE [LARGE SCALE GENOMIC DNA]</scope>
</reference>
<dbReference type="OMA" id="IDIAIYT"/>
<organism evidence="13 14">
    <name type="scientific">Callorhinchus milii</name>
    <name type="common">Ghost shark</name>
    <dbReference type="NCBI Taxonomy" id="7868"/>
    <lineage>
        <taxon>Eukaryota</taxon>
        <taxon>Metazoa</taxon>
        <taxon>Chordata</taxon>
        <taxon>Craniata</taxon>
        <taxon>Vertebrata</taxon>
        <taxon>Chondrichthyes</taxon>
        <taxon>Holocephali</taxon>
        <taxon>Chimaeriformes</taxon>
        <taxon>Callorhinchidae</taxon>
        <taxon>Callorhinchus</taxon>
    </lineage>
</organism>
<gene>
    <name evidence="13" type="primary">pld6</name>
</gene>
<dbReference type="PANTHER" id="PTHR43856">
    <property type="entry name" value="CARDIOLIPIN HYDROLASE"/>
    <property type="match status" value="1"/>
</dbReference>
<dbReference type="OrthoDB" id="5205528at2759"/>
<reference evidence="14" key="2">
    <citation type="journal article" date="2007" name="PLoS Biol.">
        <title>Survey sequencing and comparative analysis of the elephant shark (Callorhinchus milii) genome.</title>
        <authorList>
            <person name="Venkatesh B."/>
            <person name="Kirkness E.F."/>
            <person name="Loh Y.H."/>
            <person name="Halpern A.L."/>
            <person name="Lee A.P."/>
            <person name="Johnson J."/>
            <person name="Dandona N."/>
            <person name="Viswanathan L.D."/>
            <person name="Tay A."/>
            <person name="Venter J.C."/>
            <person name="Strausberg R.L."/>
            <person name="Brenner S."/>
        </authorList>
    </citation>
    <scope>NUCLEOTIDE SEQUENCE [LARGE SCALE GENOMIC DNA]</scope>
</reference>
<dbReference type="CDD" id="cd09171">
    <property type="entry name" value="PLDc_vPLD6_like"/>
    <property type="match status" value="1"/>
</dbReference>
<dbReference type="STRING" id="7868.ENSCMIP00000011054"/>
<dbReference type="GO" id="GO:0016891">
    <property type="term" value="F:RNA endonuclease activity producing 5'-phosphomonoesters, hydrolytic mechanism"/>
    <property type="evidence" value="ECO:0007669"/>
    <property type="project" value="TreeGrafter"/>
</dbReference>
<keyword evidence="2" id="KW-0442">Lipid degradation</keyword>
<dbReference type="InterPro" id="IPR025202">
    <property type="entry name" value="PLD-like_dom"/>
</dbReference>
<dbReference type="Proteomes" id="UP000314986">
    <property type="component" value="Unassembled WGS sequence"/>
</dbReference>
<comment type="similarity">
    <text evidence="5">Belongs to the phospholipase D family. MitoPLD/Zucchini subfamily.</text>
</comment>
<dbReference type="GO" id="GO:0051321">
    <property type="term" value="P:meiotic cell cycle"/>
    <property type="evidence" value="ECO:0007669"/>
    <property type="project" value="UniProtKB-KW"/>
</dbReference>
<dbReference type="GO" id="GO:0034587">
    <property type="term" value="P:piRNA processing"/>
    <property type="evidence" value="ECO:0007669"/>
    <property type="project" value="TreeGrafter"/>
</dbReference>
<evidence type="ECO:0000256" key="6">
    <source>
        <dbReference type="ARBA" id="ARBA00040549"/>
    </source>
</evidence>
<evidence type="ECO:0000256" key="2">
    <source>
        <dbReference type="ARBA" id="ARBA00022963"/>
    </source>
</evidence>
<dbReference type="Pfam" id="PF13091">
    <property type="entry name" value="PLDc_2"/>
    <property type="match status" value="1"/>
</dbReference>
<dbReference type="InterPro" id="IPR001736">
    <property type="entry name" value="PLipase_D/transphosphatidylase"/>
</dbReference>
<keyword evidence="1" id="KW-0378">Hydrolase</keyword>
<proteinExistence type="inferred from homology"/>
<keyword evidence="14" id="KW-1185">Reference proteome</keyword>
<keyword evidence="3" id="KW-0443">Lipid metabolism</keyword>
<accession>A0A4W3HNY6</accession>
<protein>
    <recommendedName>
        <fullName evidence="6">Mitochondrial cardiolipin hydrolase</fullName>
    </recommendedName>
    <alternativeName>
        <fullName evidence="8">Choline phosphatase 6</fullName>
    </alternativeName>
    <alternativeName>
        <fullName evidence="10">Mitochondrial phospholipase</fullName>
    </alternativeName>
    <alternativeName>
        <fullName evidence="9">Phosphatidylcholine-hydrolyzing phospholipase D6</fullName>
    </alternativeName>
    <alternativeName>
        <fullName evidence="7">Phospholipase D6</fullName>
    </alternativeName>
</protein>
<evidence type="ECO:0000256" key="7">
    <source>
        <dbReference type="ARBA" id="ARBA00041680"/>
    </source>
</evidence>
<evidence type="ECO:0000256" key="5">
    <source>
        <dbReference type="ARBA" id="ARBA00038012"/>
    </source>
</evidence>
<dbReference type="KEGG" id="cmk:103178675"/>
<reference evidence="13" key="5">
    <citation type="submission" date="2025-09" db="UniProtKB">
        <authorList>
            <consortium name="Ensembl"/>
        </authorList>
    </citation>
    <scope>IDENTIFICATION</scope>
</reference>
<dbReference type="Ensembl" id="ENSCMIT00000011332.1">
    <property type="protein sequence ID" value="ENSCMIP00000011054.1"/>
    <property type="gene ID" value="ENSCMIG00000005787.1"/>
</dbReference>
<dbReference type="GeneID" id="103178675"/>
<evidence type="ECO:0000256" key="1">
    <source>
        <dbReference type="ARBA" id="ARBA00022801"/>
    </source>
</evidence>
<dbReference type="RefSeq" id="XP_007891720.1">
    <property type="nucleotide sequence ID" value="XM_007893529.2"/>
</dbReference>
<name>A0A4W3HNY6_CALMI</name>
<dbReference type="InParanoid" id="A0A4W3HNY6"/>
<evidence type="ECO:0000256" key="3">
    <source>
        <dbReference type="ARBA" id="ARBA00023098"/>
    </source>
</evidence>
<dbReference type="SMART" id="SM00155">
    <property type="entry name" value="PLDc"/>
    <property type="match status" value="1"/>
</dbReference>
<reference evidence="14" key="1">
    <citation type="journal article" date="2006" name="Science">
        <title>Ancient noncoding elements conserved in the human genome.</title>
        <authorList>
            <person name="Venkatesh B."/>
            <person name="Kirkness E.F."/>
            <person name="Loh Y.H."/>
            <person name="Halpern A.L."/>
            <person name="Lee A.P."/>
            <person name="Johnson J."/>
            <person name="Dandona N."/>
            <person name="Viswanathan L.D."/>
            <person name="Tay A."/>
            <person name="Venter J.C."/>
            <person name="Strausberg R.L."/>
            <person name="Brenner S."/>
        </authorList>
    </citation>
    <scope>NUCLEOTIDE SEQUENCE [LARGE SCALE GENOMIC DNA]</scope>
</reference>
<reference evidence="13" key="4">
    <citation type="submission" date="2025-08" db="UniProtKB">
        <authorList>
            <consortium name="Ensembl"/>
        </authorList>
    </citation>
    <scope>IDENTIFICATION</scope>
</reference>
<dbReference type="PANTHER" id="PTHR43856:SF1">
    <property type="entry name" value="MITOCHONDRIAL CARDIOLIPIN HYDROLASE"/>
    <property type="match status" value="1"/>
</dbReference>
<evidence type="ECO:0000256" key="8">
    <source>
        <dbReference type="ARBA" id="ARBA00042226"/>
    </source>
</evidence>
<dbReference type="Gene3D" id="3.30.870.10">
    <property type="entry name" value="Endonuclease Chain A"/>
    <property type="match status" value="1"/>
</dbReference>
<evidence type="ECO:0000256" key="10">
    <source>
        <dbReference type="ARBA" id="ARBA00043167"/>
    </source>
</evidence>
<dbReference type="GO" id="GO:0016042">
    <property type="term" value="P:lipid catabolic process"/>
    <property type="evidence" value="ECO:0007669"/>
    <property type="project" value="UniProtKB-KW"/>
</dbReference>
<evidence type="ECO:0000259" key="12">
    <source>
        <dbReference type="PROSITE" id="PS50035"/>
    </source>
</evidence>
<comment type="catalytic activity">
    <reaction evidence="11">
        <text>a cardiolipin + H2O = a 1,2-diacyl-sn-glycero-3-phospho-(1'-sn-glycerol) + a 1,2-diacyl-sn-glycero-3-phosphate + H(+)</text>
        <dbReference type="Rhea" id="RHEA:44884"/>
        <dbReference type="ChEBI" id="CHEBI:15377"/>
        <dbReference type="ChEBI" id="CHEBI:15378"/>
        <dbReference type="ChEBI" id="CHEBI:58608"/>
        <dbReference type="ChEBI" id="CHEBI:62237"/>
        <dbReference type="ChEBI" id="CHEBI:64716"/>
    </reaction>
    <physiologicalReaction direction="left-to-right" evidence="11">
        <dbReference type="Rhea" id="RHEA:44885"/>
    </physiologicalReaction>
</comment>
<evidence type="ECO:0000313" key="14">
    <source>
        <dbReference type="Proteomes" id="UP000314986"/>
    </source>
</evidence>
<evidence type="ECO:0000256" key="4">
    <source>
        <dbReference type="ARBA" id="ARBA00023254"/>
    </source>
</evidence>
<dbReference type="PROSITE" id="PS50035">
    <property type="entry name" value="PLD"/>
    <property type="match status" value="1"/>
</dbReference>
<evidence type="ECO:0000313" key="13">
    <source>
        <dbReference type="Ensembl" id="ENSCMIP00000011054.1"/>
    </source>
</evidence>
<evidence type="ECO:0000256" key="9">
    <source>
        <dbReference type="ARBA" id="ARBA00043135"/>
    </source>
</evidence>
<evidence type="ECO:0000256" key="11">
    <source>
        <dbReference type="ARBA" id="ARBA00048101"/>
    </source>
</evidence>
<dbReference type="AlphaFoldDB" id="A0A4W3HNY6"/>
<keyword evidence="4" id="KW-0469">Meiosis</keyword>
<dbReference type="SUPFAM" id="SSF56024">
    <property type="entry name" value="Phospholipase D/nuclease"/>
    <property type="match status" value="1"/>
</dbReference>
<dbReference type="GO" id="GO:0005739">
    <property type="term" value="C:mitochondrion"/>
    <property type="evidence" value="ECO:0007669"/>
    <property type="project" value="TreeGrafter"/>
</dbReference>
<dbReference type="InterPro" id="IPR051406">
    <property type="entry name" value="PLD_domain"/>
</dbReference>
<sequence length="204" mass="23098">MRVPALLGALAVLSALLYRLLRRRERERAQVLFFPVEPVMCARPLCARGRGPCECGLWQRERAACRLCALLLTAQRTLDVCVFTISSRELAHAVLVLHRRGVRVRVITDSGHMALAASQVGNFRRAGIEVRHDQDTNYMHHKFAIVDGSILLNGSLNWSSQAIYGNKENVIVVKLPDIVNPFVEEFESLWNEYDPSKFIFSPQK</sequence>